<comment type="caution">
    <text evidence="5">The sequence shown here is derived from an EMBL/GenBank/DDBJ whole genome shotgun (WGS) entry which is preliminary data.</text>
</comment>
<sequence>MRTPDLATSDFATSFNAVAAEYAAARPDYPPAFYTALEAAFGRPLAGALTLDVGAGTGKSTRGLAERGARVTAVEPGAGMAAQLRTVCPEVPLVRGNGDRLPFADASVDLVGYAQAWHWTRPELALPEALRVLRPGGGLALWWNTNDHTVDWVARQTERLRERLPWRGAPDITRSVGRELTALEPALRPVYREIPWRRTVPLATHLANLATHSAFAVLDPAERRPVLAEEEAVVGRRFPDGLVEEPYVVRLTYLPRPAG</sequence>
<name>A0ABU2JX87_9ACTN</name>
<dbReference type="SUPFAM" id="SSF53335">
    <property type="entry name" value="S-adenosyl-L-methionine-dependent methyltransferases"/>
    <property type="match status" value="1"/>
</dbReference>
<evidence type="ECO:0000313" key="6">
    <source>
        <dbReference type="Proteomes" id="UP001183410"/>
    </source>
</evidence>
<dbReference type="GO" id="GO:0008168">
    <property type="term" value="F:methyltransferase activity"/>
    <property type="evidence" value="ECO:0007669"/>
    <property type="project" value="UniProtKB-KW"/>
</dbReference>
<comment type="similarity">
    <text evidence="1">Belongs to the methyltransferase superfamily.</text>
</comment>
<feature type="domain" description="Methyltransferase type 11" evidence="4">
    <location>
        <begin position="51"/>
        <end position="140"/>
    </location>
</feature>
<dbReference type="Pfam" id="PF08241">
    <property type="entry name" value="Methyltransf_11"/>
    <property type="match status" value="1"/>
</dbReference>
<evidence type="ECO:0000256" key="3">
    <source>
        <dbReference type="ARBA" id="ARBA00022679"/>
    </source>
</evidence>
<proteinExistence type="inferred from homology"/>
<evidence type="ECO:0000259" key="4">
    <source>
        <dbReference type="Pfam" id="PF08241"/>
    </source>
</evidence>
<dbReference type="PANTHER" id="PTHR44942">
    <property type="entry name" value="METHYLTRANSF_11 DOMAIN-CONTAINING PROTEIN"/>
    <property type="match status" value="1"/>
</dbReference>
<dbReference type="GO" id="GO:0032259">
    <property type="term" value="P:methylation"/>
    <property type="evidence" value="ECO:0007669"/>
    <property type="project" value="UniProtKB-KW"/>
</dbReference>
<keyword evidence="6" id="KW-1185">Reference proteome</keyword>
<dbReference type="InterPro" id="IPR029063">
    <property type="entry name" value="SAM-dependent_MTases_sf"/>
</dbReference>
<dbReference type="EMBL" id="JAVREO010000017">
    <property type="protein sequence ID" value="MDT0269579.1"/>
    <property type="molecule type" value="Genomic_DNA"/>
</dbReference>
<dbReference type="CDD" id="cd02440">
    <property type="entry name" value="AdoMet_MTases"/>
    <property type="match status" value="1"/>
</dbReference>
<dbReference type="InterPro" id="IPR013216">
    <property type="entry name" value="Methyltransf_11"/>
</dbReference>
<evidence type="ECO:0000256" key="2">
    <source>
        <dbReference type="ARBA" id="ARBA00022603"/>
    </source>
</evidence>
<gene>
    <name evidence="5" type="ORF">RM844_25170</name>
</gene>
<evidence type="ECO:0000313" key="5">
    <source>
        <dbReference type="EMBL" id="MDT0269579.1"/>
    </source>
</evidence>
<keyword evidence="2 5" id="KW-0489">Methyltransferase</keyword>
<protein>
    <submittedName>
        <fullName evidence="5">Class I SAM-dependent methyltransferase</fullName>
    </submittedName>
</protein>
<accession>A0ABU2JX87</accession>
<reference evidence="6" key="1">
    <citation type="submission" date="2023-07" db="EMBL/GenBank/DDBJ databases">
        <title>30 novel species of actinomycetes from the DSMZ collection.</title>
        <authorList>
            <person name="Nouioui I."/>
        </authorList>
    </citation>
    <scope>NUCLEOTIDE SEQUENCE [LARGE SCALE GENOMIC DNA]</scope>
    <source>
        <strain evidence="6">DSM 44915</strain>
    </source>
</reference>
<keyword evidence="3" id="KW-0808">Transferase</keyword>
<dbReference type="Proteomes" id="UP001183410">
    <property type="component" value="Unassembled WGS sequence"/>
</dbReference>
<organism evidence="5 6">
    <name type="scientific">Streptomyces chisholmiae</name>
    <dbReference type="NCBI Taxonomy" id="3075540"/>
    <lineage>
        <taxon>Bacteria</taxon>
        <taxon>Bacillati</taxon>
        <taxon>Actinomycetota</taxon>
        <taxon>Actinomycetes</taxon>
        <taxon>Kitasatosporales</taxon>
        <taxon>Streptomycetaceae</taxon>
        <taxon>Streptomyces</taxon>
    </lineage>
</organism>
<dbReference type="RefSeq" id="WP_311669652.1">
    <property type="nucleotide sequence ID" value="NZ_JAVREO010000017.1"/>
</dbReference>
<dbReference type="InterPro" id="IPR051052">
    <property type="entry name" value="Diverse_substrate_MTase"/>
</dbReference>
<dbReference type="Gene3D" id="3.40.50.150">
    <property type="entry name" value="Vaccinia Virus protein VP39"/>
    <property type="match status" value="1"/>
</dbReference>
<dbReference type="PANTHER" id="PTHR44942:SF4">
    <property type="entry name" value="METHYLTRANSFERASE TYPE 11 DOMAIN-CONTAINING PROTEIN"/>
    <property type="match status" value="1"/>
</dbReference>
<evidence type="ECO:0000256" key="1">
    <source>
        <dbReference type="ARBA" id="ARBA00008361"/>
    </source>
</evidence>